<dbReference type="InterPro" id="IPR008181">
    <property type="entry name" value="dUTPase"/>
</dbReference>
<dbReference type="AlphaFoldDB" id="A0A8C9AJ67"/>
<dbReference type="UniPathway" id="UPA00610">
    <property type="reaction ID" value="UER00666"/>
</dbReference>
<evidence type="ECO:0000256" key="4">
    <source>
        <dbReference type="ARBA" id="ARBA00011233"/>
    </source>
</evidence>
<organism evidence="13 14">
    <name type="scientific">Prolemur simus</name>
    <name type="common">Greater bamboo lemur</name>
    <name type="synonym">Hapalemur simus</name>
    <dbReference type="NCBI Taxonomy" id="1328070"/>
    <lineage>
        <taxon>Eukaryota</taxon>
        <taxon>Metazoa</taxon>
        <taxon>Chordata</taxon>
        <taxon>Craniata</taxon>
        <taxon>Vertebrata</taxon>
        <taxon>Euteleostomi</taxon>
        <taxon>Mammalia</taxon>
        <taxon>Eutheria</taxon>
        <taxon>Euarchontoglires</taxon>
        <taxon>Primates</taxon>
        <taxon>Strepsirrhini</taxon>
        <taxon>Lemuriformes</taxon>
        <taxon>Lemuridae</taxon>
        <taxon>Prolemur</taxon>
    </lineage>
</organism>
<dbReference type="GO" id="GO:0000287">
    <property type="term" value="F:magnesium ion binding"/>
    <property type="evidence" value="ECO:0007669"/>
    <property type="project" value="UniProtKB-UniRule"/>
</dbReference>
<dbReference type="GeneTree" id="ENSGT00390000018390"/>
<dbReference type="NCBIfam" id="TIGR00576">
    <property type="entry name" value="dut"/>
    <property type="match status" value="1"/>
</dbReference>
<comment type="subunit">
    <text evidence="4">Homotrimer.</text>
</comment>
<evidence type="ECO:0000256" key="5">
    <source>
        <dbReference type="ARBA" id="ARBA00022801"/>
    </source>
</evidence>
<protein>
    <recommendedName>
        <fullName evidence="10">Deoxyuridine 5'-triphosphate nucleotidohydrolase</fullName>
        <shortName evidence="10">dUTPase</shortName>
        <ecNumber evidence="10">3.6.1.23</ecNumber>
    </recommendedName>
    <alternativeName>
        <fullName evidence="10">dUTP pyrophosphatase</fullName>
    </alternativeName>
</protein>
<comment type="function">
    <text evidence="10">Involved in nucleotide metabolism via production of dUMP, the immediate precursor of thymidine nucleotides, and decreases the intracellular concentration of dUTP so that uracil cannot be incorporated into DNA.</text>
</comment>
<keyword evidence="14" id="KW-1185">Reference proteome</keyword>
<comment type="cofactor">
    <cofactor evidence="1 10">
        <name>Mg(2+)</name>
        <dbReference type="ChEBI" id="CHEBI:18420"/>
    </cofactor>
</comment>
<sequence>MTPLCPRPALCHHFLPSLFRSVFKSAPSARQGAEAAGLSEPGPSLGPAALLRPLRTASSASRQSRACRGASKVGTQAGRAGFLRRGHATRRSPETAAVSPGKRARPAEEGSMQLRFARLSEHATAPTRGSARAAGYDLYSAYDYTIPPMEKAVVKTDIQIALPSGCYGRVAPRSGLAAKHFIDVGAGVIDEDYRGNVGVVLFNFGKEKFEVKKGDRIAQLICERIFYPEIEEVQVLDDTERGSGGFGSTGKN</sequence>
<dbReference type="GO" id="GO:0004170">
    <property type="term" value="F:dUTP diphosphatase activity"/>
    <property type="evidence" value="ECO:0007669"/>
    <property type="project" value="UniProtKB-UniRule"/>
</dbReference>
<evidence type="ECO:0000256" key="1">
    <source>
        <dbReference type="ARBA" id="ARBA00001946"/>
    </source>
</evidence>
<reference evidence="13" key="1">
    <citation type="submission" date="2025-08" db="UniProtKB">
        <authorList>
            <consortium name="Ensembl"/>
        </authorList>
    </citation>
    <scope>IDENTIFICATION</scope>
</reference>
<dbReference type="EC" id="3.6.1.23" evidence="10"/>
<dbReference type="GO" id="GO:0046081">
    <property type="term" value="P:dUTP catabolic process"/>
    <property type="evidence" value="ECO:0007669"/>
    <property type="project" value="UniProtKB-UniRule"/>
</dbReference>
<feature type="domain" description="dUTPase-like" evidence="12">
    <location>
        <begin position="122"/>
        <end position="250"/>
    </location>
</feature>
<evidence type="ECO:0000313" key="14">
    <source>
        <dbReference type="Proteomes" id="UP000694414"/>
    </source>
</evidence>
<evidence type="ECO:0000256" key="8">
    <source>
        <dbReference type="ARBA" id="ARBA00047686"/>
    </source>
</evidence>
<dbReference type="FunFam" id="2.70.40.10:FF:000004">
    <property type="entry name" value="Deoxyuridine triphosphatase"/>
    <property type="match status" value="1"/>
</dbReference>
<keyword evidence="10" id="KW-0479">Metal-binding</keyword>
<dbReference type="Proteomes" id="UP000694414">
    <property type="component" value="Unplaced"/>
</dbReference>
<dbReference type="InterPro" id="IPR029054">
    <property type="entry name" value="dUTPase-like"/>
</dbReference>
<feature type="region of interest" description="Disordered" evidence="11">
    <location>
        <begin position="55"/>
        <end position="108"/>
    </location>
</feature>
<evidence type="ECO:0000256" key="3">
    <source>
        <dbReference type="ARBA" id="ARBA00006581"/>
    </source>
</evidence>
<proteinExistence type="inferred from homology"/>
<feature type="compositionally biased region" description="Low complexity" evidence="11">
    <location>
        <begin position="55"/>
        <end position="71"/>
    </location>
</feature>
<evidence type="ECO:0000313" key="13">
    <source>
        <dbReference type="Ensembl" id="ENSPSMP00000031188.1"/>
    </source>
</evidence>
<dbReference type="GO" id="GO:0006231">
    <property type="term" value="P:dTMP biosynthetic process"/>
    <property type="evidence" value="ECO:0007669"/>
    <property type="project" value="Ensembl"/>
</dbReference>
<keyword evidence="7 10" id="KW-0546">Nucleotide metabolism</keyword>
<reference evidence="13" key="2">
    <citation type="submission" date="2025-09" db="UniProtKB">
        <authorList>
            <consortium name="Ensembl"/>
        </authorList>
    </citation>
    <scope>IDENTIFICATION</scope>
</reference>
<evidence type="ECO:0000256" key="6">
    <source>
        <dbReference type="ARBA" id="ARBA00022842"/>
    </source>
</evidence>
<comment type="pathway">
    <text evidence="2 10">Pyrimidine metabolism; dUMP biosynthesis; dUMP from dCTP (dUTP route): step 2/2.</text>
</comment>
<name>A0A8C9AJ67_PROSS</name>
<comment type="function">
    <text evidence="9">Catalyzes the cleavage of 2'-deoxyuridine 5'-triphosphate (dUTP) into 2'-deoxyuridine 5'-monophosphate (dUMP) and inorganic pyrophosphate and through its action efficiently prevents uracil misincorporation into DNA and at the same time provides dUMP, the substrate for de novo thymidylate biosynthesis. Inhibits peroxisome proliferator-activated receptor (PPAR) activity by binding of its N-terminal to PPAR, preventing the latter's dimerization with retinoid X receptor. Essential for embryonic development.</text>
</comment>
<comment type="similarity">
    <text evidence="3 10">Belongs to the dUTPase family.</text>
</comment>
<dbReference type="SUPFAM" id="SSF51283">
    <property type="entry name" value="dUTPase-like"/>
    <property type="match status" value="1"/>
</dbReference>
<keyword evidence="6 10" id="KW-0460">Magnesium</keyword>
<dbReference type="InterPro" id="IPR033704">
    <property type="entry name" value="dUTPase_trimeric"/>
</dbReference>
<evidence type="ECO:0000256" key="2">
    <source>
        <dbReference type="ARBA" id="ARBA00005142"/>
    </source>
</evidence>
<dbReference type="InterPro" id="IPR036157">
    <property type="entry name" value="dUTPase-like_sf"/>
</dbReference>
<comment type="catalytic activity">
    <reaction evidence="8 10">
        <text>dUTP + H2O = dUMP + diphosphate + H(+)</text>
        <dbReference type="Rhea" id="RHEA:10248"/>
        <dbReference type="ChEBI" id="CHEBI:15377"/>
        <dbReference type="ChEBI" id="CHEBI:15378"/>
        <dbReference type="ChEBI" id="CHEBI:33019"/>
        <dbReference type="ChEBI" id="CHEBI:61555"/>
        <dbReference type="ChEBI" id="CHEBI:246422"/>
        <dbReference type="EC" id="3.6.1.23"/>
    </reaction>
</comment>
<accession>A0A8C9AJ67</accession>
<evidence type="ECO:0000256" key="9">
    <source>
        <dbReference type="ARBA" id="ARBA00057946"/>
    </source>
</evidence>
<dbReference type="GO" id="GO:0005654">
    <property type="term" value="C:nucleoplasm"/>
    <property type="evidence" value="ECO:0007669"/>
    <property type="project" value="Ensembl"/>
</dbReference>
<dbReference type="GO" id="GO:0006226">
    <property type="term" value="P:dUMP biosynthetic process"/>
    <property type="evidence" value="ECO:0007669"/>
    <property type="project" value="UniProtKB-UniRule"/>
</dbReference>
<dbReference type="Gene3D" id="2.70.40.10">
    <property type="match status" value="1"/>
</dbReference>
<evidence type="ECO:0000256" key="11">
    <source>
        <dbReference type="SAM" id="MobiDB-lite"/>
    </source>
</evidence>
<dbReference type="Ensembl" id="ENSPSMT00000035993.1">
    <property type="protein sequence ID" value="ENSPSMP00000031188.1"/>
    <property type="gene ID" value="ENSPSMG00000021615.1"/>
</dbReference>
<keyword evidence="5 10" id="KW-0378">Hydrolase</keyword>
<evidence type="ECO:0000256" key="7">
    <source>
        <dbReference type="ARBA" id="ARBA00023080"/>
    </source>
</evidence>
<dbReference type="Pfam" id="PF00692">
    <property type="entry name" value="dUTPase"/>
    <property type="match status" value="1"/>
</dbReference>
<gene>
    <name evidence="13" type="primary">DUT</name>
</gene>
<dbReference type="PANTHER" id="PTHR11241">
    <property type="entry name" value="DEOXYURIDINE 5'-TRIPHOSPHATE NUCLEOTIDOHYDROLASE"/>
    <property type="match status" value="1"/>
</dbReference>
<evidence type="ECO:0000256" key="10">
    <source>
        <dbReference type="RuleBase" id="RU367024"/>
    </source>
</evidence>
<dbReference type="NCBIfam" id="NF001862">
    <property type="entry name" value="PRK00601.1"/>
    <property type="match status" value="1"/>
</dbReference>
<evidence type="ECO:0000259" key="12">
    <source>
        <dbReference type="Pfam" id="PF00692"/>
    </source>
</evidence>
<dbReference type="CDD" id="cd07557">
    <property type="entry name" value="trimeric_dUTPase"/>
    <property type="match status" value="1"/>
</dbReference>
<dbReference type="PANTHER" id="PTHR11241:SF0">
    <property type="entry name" value="DEOXYURIDINE 5'-TRIPHOSPHATE NUCLEOTIDOHYDROLASE"/>
    <property type="match status" value="1"/>
</dbReference>